<comment type="similarity">
    <text evidence="1">Belongs to the glycosyl hydrolases 36 family.</text>
</comment>
<dbReference type="EMBL" id="JBFOLK010000007">
    <property type="protein sequence ID" value="KAL2498768.1"/>
    <property type="molecule type" value="Genomic_DNA"/>
</dbReference>
<keyword evidence="6" id="KW-1185">Reference proteome</keyword>
<dbReference type="PANTHER" id="PTHR31268:SF29">
    <property type="entry name" value="GALACTINOL--SUCROSE GALACTOSYLTRANSFERASE 1-RELATED"/>
    <property type="match status" value="1"/>
</dbReference>
<dbReference type="Gene3D" id="3.20.20.70">
    <property type="entry name" value="Aldolase class I"/>
    <property type="match status" value="1"/>
</dbReference>
<accession>A0ABD1SDE2</accession>
<name>A0ABD1SDE2_9LAMI</name>
<dbReference type="PANTHER" id="PTHR31268">
    <property type="match status" value="1"/>
</dbReference>
<evidence type="ECO:0000256" key="2">
    <source>
        <dbReference type="ARBA" id="ARBA00012708"/>
    </source>
</evidence>
<protein>
    <recommendedName>
        <fullName evidence="2">galactinol--sucrose galactosyltransferase</fullName>
        <ecNumber evidence="2">2.4.1.82</ecNumber>
    </recommendedName>
</protein>
<evidence type="ECO:0000313" key="6">
    <source>
        <dbReference type="Proteomes" id="UP001604336"/>
    </source>
</evidence>
<dbReference type="Proteomes" id="UP001604336">
    <property type="component" value="Unassembled WGS sequence"/>
</dbReference>
<dbReference type="EC" id="2.4.1.82" evidence="2"/>
<reference evidence="6" key="1">
    <citation type="submission" date="2024-07" db="EMBL/GenBank/DDBJ databases">
        <title>Two chromosome-level genome assemblies of Korean endemic species Abeliophyllum distichum and Forsythia ovata (Oleaceae).</title>
        <authorList>
            <person name="Jang H."/>
        </authorList>
    </citation>
    <scope>NUCLEOTIDE SEQUENCE [LARGE SCALE GENOMIC DNA]</scope>
</reference>
<keyword evidence="5" id="KW-0328">Glycosyltransferase</keyword>
<keyword evidence="5" id="KW-0808">Transferase</keyword>
<proteinExistence type="inferred from homology"/>
<dbReference type="InterPro" id="IPR017853">
    <property type="entry name" value="GH"/>
</dbReference>
<comment type="catalytic activity">
    <reaction evidence="4">
        <text>alpha-D-galactosyl-(1-&gt;3)-1D-myo-inositol + sucrose = raffinose + myo-inositol</text>
        <dbReference type="Rhea" id="RHEA:20161"/>
        <dbReference type="ChEBI" id="CHEBI:16634"/>
        <dbReference type="ChEBI" id="CHEBI:17268"/>
        <dbReference type="ChEBI" id="CHEBI:17505"/>
        <dbReference type="ChEBI" id="CHEBI:17992"/>
        <dbReference type="EC" id="2.4.1.82"/>
    </reaction>
</comment>
<evidence type="ECO:0000313" key="5">
    <source>
        <dbReference type="EMBL" id="KAL2498768.1"/>
    </source>
</evidence>
<evidence type="ECO:0000256" key="1">
    <source>
        <dbReference type="ARBA" id="ARBA00007240"/>
    </source>
</evidence>
<dbReference type="InterPro" id="IPR013785">
    <property type="entry name" value="Aldolase_TIM"/>
</dbReference>
<gene>
    <name evidence="5" type="ORF">Adt_24318</name>
</gene>
<comment type="caution">
    <text evidence="5">The sequence shown here is derived from an EMBL/GenBank/DDBJ whole genome shotgun (WGS) entry which is preliminary data.</text>
</comment>
<sequence length="101" mass="11642">MSDVLNWFEWCTWDAFYTNVTSEGVKQGLESFKKCGILPMFIIIDDGWQSVGMDPTSVEAKANNTANFANRLTNIKESHKFQKDGKDVKGWMIRQWEFGIL</sequence>
<dbReference type="GO" id="GO:0047274">
    <property type="term" value="F:galactinol-sucrose galactosyltransferase activity"/>
    <property type="evidence" value="ECO:0007669"/>
    <property type="project" value="UniProtKB-EC"/>
</dbReference>
<dbReference type="AlphaFoldDB" id="A0ABD1SDE2"/>
<dbReference type="SUPFAM" id="SSF51445">
    <property type="entry name" value="(Trans)glycosidases"/>
    <property type="match status" value="1"/>
</dbReference>
<evidence type="ECO:0000256" key="4">
    <source>
        <dbReference type="ARBA" id="ARBA00049426"/>
    </source>
</evidence>
<keyword evidence="3" id="KW-0119">Carbohydrate metabolism</keyword>
<organism evidence="5 6">
    <name type="scientific">Abeliophyllum distichum</name>
    <dbReference type="NCBI Taxonomy" id="126358"/>
    <lineage>
        <taxon>Eukaryota</taxon>
        <taxon>Viridiplantae</taxon>
        <taxon>Streptophyta</taxon>
        <taxon>Embryophyta</taxon>
        <taxon>Tracheophyta</taxon>
        <taxon>Spermatophyta</taxon>
        <taxon>Magnoliopsida</taxon>
        <taxon>eudicotyledons</taxon>
        <taxon>Gunneridae</taxon>
        <taxon>Pentapetalae</taxon>
        <taxon>asterids</taxon>
        <taxon>lamiids</taxon>
        <taxon>Lamiales</taxon>
        <taxon>Oleaceae</taxon>
        <taxon>Forsythieae</taxon>
        <taxon>Abeliophyllum</taxon>
    </lineage>
</organism>
<dbReference type="Pfam" id="PF05691">
    <property type="entry name" value="Raffinose_syn"/>
    <property type="match status" value="1"/>
</dbReference>
<dbReference type="InterPro" id="IPR008811">
    <property type="entry name" value="Glycosyl_hydrolases_36"/>
</dbReference>
<evidence type="ECO:0000256" key="3">
    <source>
        <dbReference type="ARBA" id="ARBA00023277"/>
    </source>
</evidence>